<feature type="region of interest" description="Disordered" evidence="1">
    <location>
        <begin position="175"/>
        <end position="200"/>
    </location>
</feature>
<feature type="compositionally biased region" description="Gly residues" evidence="1">
    <location>
        <begin position="176"/>
        <end position="197"/>
    </location>
</feature>
<dbReference type="EMBL" id="JACXVP010000001">
    <property type="protein sequence ID" value="KAG5628696.1"/>
    <property type="molecule type" value="Genomic_DNA"/>
</dbReference>
<dbReference type="Proteomes" id="UP000824120">
    <property type="component" value="Chromosome 1"/>
</dbReference>
<protein>
    <submittedName>
        <fullName evidence="2">Uncharacterized protein</fullName>
    </submittedName>
</protein>
<comment type="caution">
    <text evidence="2">The sequence shown here is derived from an EMBL/GenBank/DDBJ whole genome shotgun (WGS) entry which is preliminary data.</text>
</comment>
<evidence type="ECO:0000313" key="3">
    <source>
        <dbReference type="Proteomes" id="UP000824120"/>
    </source>
</evidence>
<sequence>MEYSSSENLDDGELWLPSDIFPVEETVSSTNNNKLSSSLCCCYSCVLLLRHHHNNHSSIFMAEQEVSAAISLLQYRTHNTHSVPKPFPITERRFRPAERCCSCTDCSISEYFERNRRGRELLLTGPPPVQFQHQVESLMEARALILQKEEQNRFIRMQRKNLGLDRFTGNRVSPFVGGGGSGGGGGGGSGGGGGGFNGESSSVRDYGGTGVFLPRIPTNINNNGRKRQGKSIKSFSCVAQILQKC</sequence>
<proteinExistence type="predicted"/>
<name>A0A9J6AW29_SOLCO</name>
<evidence type="ECO:0000256" key="1">
    <source>
        <dbReference type="SAM" id="MobiDB-lite"/>
    </source>
</evidence>
<accession>A0A9J6AW29</accession>
<reference evidence="2 3" key="1">
    <citation type="submission" date="2020-09" db="EMBL/GenBank/DDBJ databases">
        <title>De no assembly of potato wild relative species, Solanum commersonii.</title>
        <authorList>
            <person name="Cho K."/>
        </authorList>
    </citation>
    <scope>NUCLEOTIDE SEQUENCE [LARGE SCALE GENOMIC DNA]</scope>
    <source>
        <strain evidence="2">LZ3.2</strain>
        <tissue evidence="2">Leaf</tissue>
    </source>
</reference>
<dbReference type="AlphaFoldDB" id="A0A9J6AW29"/>
<organism evidence="2 3">
    <name type="scientific">Solanum commersonii</name>
    <name type="common">Commerson's wild potato</name>
    <name type="synonym">Commerson's nightshade</name>
    <dbReference type="NCBI Taxonomy" id="4109"/>
    <lineage>
        <taxon>Eukaryota</taxon>
        <taxon>Viridiplantae</taxon>
        <taxon>Streptophyta</taxon>
        <taxon>Embryophyta</taxon>
        <taxon>Tracheophyta</taxon>
        <taxon>Spermatophyta</taxon>
        <taxon>Magnoliopsida</taxon>
        <taxon>eudicotyledons</taxon>
        <taxon>Gunneridae</taxon>
        <taxon>Pentapetalae</taxon>
        <taxon>asterids</taxon>
        <taxon>lamiids</taxon>
        <taxon>Solanales</taxon>
        <taxon>Solanaceae</taxon>
        <taxon>Solanoideae</taxon>
        <taxon>Solaneae</taxon>
        <taxon>Solanum</taxon>
    </lineage>
</organism>
<gene>
    <name evidence="2" type="ORF">H5410_000413</name>
</gene>
<dbReference type="OrthoDB" id="1888697at2759"/>
<keyword evidence="3" id="KW-1185">Reference proteome</keyword>
<evidence type="ECO:0000313" key="2">
    <source>
        <dbReference type="EMBL" id="KAG5628696.1"/>
    </source>
</evidence>